<keyword evidence="6" id="KW-0597">Phosphoprotein</keyword>
<dbReference type="InterPro" id="IPR003594">
    <property type="entry name" value="HATPase_dom"/>
</dbReference>
<dbReference type="GO" id="GO:0009584">
    <property type="term" value="P:detection of visible light"/>
    <property type="evidence" value="ECO:0007669"/>
    <property type="project" value="InterPro"/>
</dbReference>
<feature type="transmembrane region" description="Helical" evidence="7">
    <location>
        <begin position="125"/>
        <end position="145"/>
    </location>
</feature>
<sequence>MDAVLGYASSLKRAEAALNDPTTAEARGFLSPPHRNRDELAEPSSRFQALLWNKHIGRCVCGGTVFVYVAMASWVIYFMDIGACSRITPTESTACFVSAALMFSALLVDLFPWRQHSGLSWAYPCMRIVTLVSAITDVLIGIGASPKRVDPVTGREQLMLRWVEWTVLSFTMTFTTEAAASADLMVALQTAASQGASTFCGFLLPLLATQSAWLFYATLSFLLYFHIFFRWNAASKLFHHARATLAPASTKLRSIELSFSLMTACTVTWTLFVLIWTVDAVVYGALGFKRRSVDICFYADLVVDVLAKLVYADLIYMSSPLLSSRLRFDALETAADLRRVIHTANVPIFGIDGNIRVSEWNSKVAEITGFPIGEAVGQNLIENFVHEMSRPSTRHILSEALRGKEIDNFQVVLNTKSKERVQLLLSVCARRDIAGMVVGVLGIGQDVTQLLKAENTATQYVGHYSERLVRSLESSHDLVIQIEYPHIFYASPSFQPVLQFAPSNVLGDVTKLTHVFPQSFVDQISSVLNRMLDGAAVFTVEHPLLHANGKEVFFEHKFSRHPEHAGCVVVVSRDITDRLERHRLELDNTKLITARERDIEAMHFLSHELKNRLNALRGMCHNAQGVVSEHAPTLLNTPFNLRELFEDVLAGFDRGIFLCMDQQLAMELASDDYKPHDSHVELRQALEVASARRARVYVERDVPSVVRLDGNLMLRVLENLVSNAIKYGKRDAEITLRASAKRGQLLLEVSNQPGPKHEAVVEAYGHADCSEVIWTRGDIAQRDAMSTGRGLRISRKCASLLNGTLSLVFLESEVRATLSLPMGVTRRTSAGALAGLVVAALDDDEMVRQIDQHLYSRIGIEAHVRGETAQEILTFPEFVASLNPQPDCVLLDQNLDHPLTGDTLMLGTQLIAPLRDAGYRGPIIIKSANQSTIDRAKYISCGADGTMDKIFNPEVFAQELWSVISKKDHSHSDVALNSAALDAVDDGDAELRVRTFVEKADSLAQRAHEEVHNGSLTRAKSCIHKLTSLARLVGADILARLCSELKDTDDTARFQEGLWAVWAELKVVHDHLRTRKSLSQ</sequence>
<dbReference type="PROSITE" id="PS50113">
    <property type="entry name" value="PAC"/>
    <property type="match status" value="1"/>
</dbReference>
<dbReference type="Gene3D" id="1.20.1070.10">
    <property type="entry name" value="Rhodopsin 7-helix transmembrane proteins"/>
    <property type="match status" value="1"/>
</dbReference>
<comment type="caution">
    <text evidence="12">The sequence shown here is derived from an EMBL/GenBank/DDBJ whole genome shotgun (WGS) entry which is preliminary data.</text>
</comment>
<dbReference type="PRINTS" id="PR01033">
    <property type="entry name" value="PHYTOCHROME"/>
</dbReference>
<keyword evidence="4" id="KW-0418">Kinase</keyword>
<dbReference type="CDD" id="cd00130">
    <property type="entry name" value="PAS"/>
    <property type="match status" value="2"/>
</dbReference>
<dbReference type="NCBIfam" id="TIGR00229">
    <property type="entry name" value="sensory_box"/>
    <property type="match status" value="1"/>
</dbReference>
<keyword evidence="5" id="KW-0675">Receptor</keyword>
<dbReference type="InterPro" id="IPR011006">
    <property type="entry name" value="CheY-like_superfamily"/>
</dbReference>
<evidence type="ECO:0000259" key="8">
    <source>
        <dbReference type="PROSITE" id="PS50109"/>
    </source>
</evidence>
<dbReference type="PROSITE" id="PS50112">
    <property type="entry name" value="PAS"/>
    <property type="match status" value="1"/>
</dbReference>
<dbReference type="SUPFAM" id="SSF47226">
    <property type="entry name" value="Histidine-containing phosphotransfer domain, HPT domain"/>
    <property type="match status" value="1"/>
</dbReference>
<proteinExistence type="predicted"/>
<dbReference type="InterPro" id="IPR001294">
    <property type="entry name" value="Phytochrome"/>
</dbReference>
<dbReference type="InterPro" id="IPR036641">
    <property type="entry name" value="HPT_dom_sf"/>
</dbReference>
<dbReference type="Proteomes" id="UP001515480">
    <property type="component" value="Unassembled WGS sequence"/>
</dbReference>
<dbReference type="PANTHER" id="PTHR43047">
    <property type="entry name" value="TWO-COMPONENT HISTIDINE PROTEIN KINASE"/>
    <property type="match status" value="1"/>
</dbReference>
<comment type="catalytic activity">
    <reaction evidence="1">
        <text>ATP + protein L-histidine = ADP + protein N-phospho-L-histidine.</text>
        <dbReference type="EC" id="2.7.13.3"/>
    </reaction>
</comment>
<feature type="domain" description="Histidine kinase" evidence="8">
    <location>
        <begin position="604"/>
        <end position="824"/>
    </location>
</feature>
<organism evidence="12 13">
    <name type="scientific">Prymnesium parvum</name>
    <name type="common">Toxic golden alga</name>
    <dbReference type="NCBI Taxonomy" id="97485"/>
    <lineage>
        <taxon>Eukaryota</taxon>
        <taxon>Haptista</taxon>
        <taxon>Haptophyta</taxon>
        <taxon>Prymnesiophyceae</taxon>
        <taxon>Prymnesiales</taxon>
        <taxon>Prymnesiaceae</taxon>
        <taxon>Prymnesium</taxon>
    </lineage>
</organism>
<dbReference type="EC" id="2.7.13.3" evidence="2"/>
<keyword evidence="3" id="KW-0808">Transferase</keyword>
<dbReference type="InterPro" id="IPR035965">
    <property type="entry name" value="PAS-like_dom_sf"/>
</dbReference>
<dbReference type="GO" id="GO:0000155">
    <property type="term" value="F:phosphorelay sensor kinase activity"/>
    <property type="evidence" value="ECO:0007669"/>
    <property type="project" value="TreeGrafter"/>
</dbReference>
<feature type="transmembrane region" description="Helical" evidence="7">
    <location>
        <begin position="165"/>
        <end position="188"/>
    </location>
</feature>
<dbReference type="InterPro" id="IPR001789">
    <property type="entry name" value="Sig_transdc_resp-reg_receiver"/>
</dbReference>
<keyword evidence="7" id="KW-0812">Transmembrane</keyword>
<feature type="transmembrane region" description="Helical" evidence="7">
    <location>
        <begin position="56"/>
        <end position="79"/>
    </location>
</feature>
<evidence type="ECO:0000256" key="3">
    <source>
        <dbReference type="ARBA" id="ARBA00022679"/>
    </source>
</evidence>
<evidence type="ECO:0000259" key="11">
    <source>
        <dbReference type="PROSITE" id="PS50113"/>
    </source>
</evidence>
<evidence type="ECO:0000256" key="7">
    <source>
        <dbReference type="SAM" id="Phobius"/>
    </source>
</evidence>
<dbReference type="EMBL" id="JBGBPQ010000020">
    <property type="protein sequence ID" value="KAL1504035.1"/>
    <property type="molecule type" value="Genomic_DNA"/>
</dbReference>
<dbReference type="Pfam" id="PF08448">
    <property type="entry name" value="PAS_4"/>
    <property type="match status" value="1"/>
</dbReference>
<dbReference type="PANTHER" id="PTHR43047:SF72">
    <property type="entry name" value="OSMOSENSING HISTIDINE PROTEIN KINASE SLN1"/>
    <property type="match status" value="1"/>
</dbReference>
<dbReference type="Gene3D" id="3.30.450.20">
    <property type="entry name" value="PAS domain"/>
    <property type="match status" value="2"/>
</dbReference>
<dbReference type="SMART" id="SM00091">
    <property type="entry name" value="PAS"/>
    <property type="match status" value="2"/>
</dbReference>
<gene>
    <name evidence="12" type="ORF">AB1Y20_010447</name>
</gene>
<evidence type="ECO:0000256" key="1">
    <source>
        <dbReference type="ARBA" id="ARBA00000085"/>
    </source>
</evidence>
<accession>A0AB34IPK4</accession>
<dbReference type="InterPro" id="IPR013767">
    <property type="entry name" value="PAS_fold"/>
</dbReference>
<dbReference type="Gene3D" id="1.20.120.160">
    <property type="entry name" value="HPT domain"/>
    <property type="match status" value="1"/>
</dbReference>
<evidence type="ECO:0000313" key="13">
    <source>
        <dbReference type="Proteomes" id="UP001515480"/>
    </source>
</evidence>
<evidence type="ECO:0000256" key="4">
    <source>
        <dbReference type="ARBA" id="ARBA00022777"/>
    </source>
</evidence>
<dbReference type="SUPFAM" id="SSF55785">
    <property type="entry name" value="PYP-like sensor domain (PAS domain)"/>
    <property type="match status" value="2"/>
</dbReference>
<evidence type="ECO:0000259" key="9">
    <source>
        <dbReference type="PROSITE" id="PS50110"/>
    </source>
</evidence>
<feature type="transmembrane region" description="Helical" evidence="7">
    <location>
        <begin position="295"/>
        <end position="317"/>
    </location>
</feature>
<dbReference type="Gene3D" id="3.30.565.10">
    <property type="entry name" value="Histidine kinase-like ATPase, C-terminal domain"/>
    <property type="match status" value="1"/>
</dbReference>
<reference evidence="12 13" key="1">
    <citation type="journal article" date="2024" name="Science">
        <title>Giant polyketide synthase enzymes in the biosynthesis of giant marine polyether toxins.</title>
        <authorList>
            <person name="Fallon T.R."/>
            <person name="Shende V.V."/>
            <person name="Wierzbicki I.H."/>
            <person name="Pendleton A.L."/>
            <person name="Watervoot N.F."/>
            <person name="Auber R.P."/>
            <person name="Gonzalez D.J."/>
            <person name="Wisecaver J.H."/>
            <person name="Moore B.S."/>
        </authorList>
    </citation>
    <scope>NUCLEOTIDE SEQUENCE [LARGE SCALE GENOMIC DNA]</scope>
    <source>
        <strain evidence="12 13">12B1</strain>
    </source>
</reference>
<feature type="domain" description="PAS" evidence="10">
    <location>
        <begin position="333"/>
        <end position="404"/>
    </location>
</feature>
<evidence type="ECO:0000313" key="12">
    <source>
        <dbReference type="EMBL" id="KAL1504035.1"/>
    </source>
</evidence>
<keyword evidence="7" id="KW-1133">Transmembrane helix</keyword>
<dbReference type="AlphaFoldDB" id="A0AB34IPK4"/>
<feature type="modified residue" description="4-aspartylphosphate" evidence="6">
    <location>
        <position position="892"/>
    </location>
</feature>
<evidence type="ECO:0000256" key="2">
    <source>
        <dbReference type="ARBA" id="ARBA00012438"/>
    </source>
</evidence>
<dbReference type="Gene3D" id="3.40.50.2300">
    <property type="match status" value="1"/>
</dbReference>
<evidence type="ECO:0000256" key="6">
    <source>
        <dbReference type="PROSITE-ProRule" id="PRU00169"/>
    </source>
</evidence>
<feature type="domain" description="Response regulatory" evidence="9">
    <location>
        <begin position="837"/>
        <end position="964"/>
    </location>
</feature>
<dbReference type="SUPFAM" id="SSF55874">
    <property type="entry name" value="ATPase domain of HSP90 chaperone/DNA topoisomerase II/histidine kinase"/>
    <property type="match status" value="1"/>
</dbReference>
<dbReference type="InterPro" id="IPR036890">
    <property type="entry name" value="HATPase_C_sf"/>
</dbReference>
<name>A0AB34IPK4_PRYPA</name>
<dbReference type="SMART" id="SM00387">
    <property type="entry name" value="HATPase_c"/>
    <property type="match status" value="1"/>
</dbReference>
<dbReference type="Pfam" id="PF00989">
    <property type="entry name" value="PAS"/>
    <property type="match status" value="1"/>
</dbReference>
<dbReference type="GO" id="GO:0006355">
    <property type="term" value="P:regulation of DNA-templated transcription"/>
    <property type="evidence" value="ECO:0007669"/>
    <property type="project" value="InterPro"/>
</dbReference>
<keyword evidence="13" id="KW-1185">Reference proteome</keyword>
<evidence type="ECO:0000256" key="5">
    <source>
        <dbReference type="ARBA" id="ARBA00023170"/>
    </source>
</evidence>
<feature type="transmembrane region" description="Helical" evidence="7">
    <location>
        <begin position="91"/>
        <end position="113"/>
    </location>
</feature>
<keyword evidence="7" id="KW-0472">Membrane</keyword>
<dbReference type="InterPro" id="IPR000014">
    <property type="entry name" value="PAS"/>
</dbReference>
<dbReference type="InterPro" id="IPR000700">
    <property type="entry name" value="PAS-assoc_C"/>
</dbReference>
<dbReference type="InterPro" id="IPR013656">
    <property type="entry name" value="PAS_4"/>
</dbReference>
<dbReference type="GO" id="GO:0009927">
    <property type="term" value="F:histidine phosphotransfer kinase activity"/>
    <property type="evidence" value="ECO:0007669"/>
    <property type="project" value="TreeGrafter"/>
</dbReference>
<dbReference type="PROSITE" id="PS50109">
    <property type="entry name" value="HIS_KIN"/>
    <property type="match status" value="1"/>
</dbReference>
<dbReference type="InterPro" id="IPR005467">
    <property type="entry name" value="His_kinase_dom"/>
</dbReference>
<evidence type="ECO:0000259" key="10">
    <source>
        <dbReference type="PROSITE" id="PS50112"/>
    </source>
</evidence>
<feature type="domain" description="PAC" evidence="11">
    <location>
        <begin position="407"/>
        <end position="459"/>
    </location>
</feature>
<dbReference type="PROSITE" id="PS50110">
    <property type="entry name" value="RESPONSE_REGULATORY"/>
    <property type="match status" value="1"/>
</dbReference>
<feature type="transmembrane region" description="Helical" evidence="7">
    <location>
        <begin position="259"/>
        <end position="283"/>
    </location>
</feature>
<protein>
    <recommendedName>
        <fullName evidence="2">histidine kinase</fullName>
        <ecNumber evidence="2">2.7.13.3</ecNumber>
    </recommendedName>
</protein>
<dbReference type="GO" id="GO:0005886">
    <property type="term" value="C:plasma membrane"/>
    <property type="evidence" value="ECO:0007669"/>
    <property type="project" value="TreeGrafter"/>
</dbReference>
<dbReference type="Pfam" id="PF02518">
    <property type="entry name" value="HATPase_c"/>
    <property type="match status" value="1"/>
</dbReference>
<feature type="transmembrane region" description="Helical" evidence="7">
    <location>
        <begin position="200"/>
        <end position="227"/>
    </location>
</feature>
<dbReference type="SUPFAM" id="SSF52172">
    <property type="entry name" value="CheY-like"/>
    <property type="match status" value="1"/>
</dbReference>